<dbReference type="GeneID" id="6014774"/>
<comment type="caution">
    <text evidence="3">The sequence shown here is derived from an EMBL/GenBank/DDBJ whole genome shotgun (WGS) entry which is preliminary data.</text>
</comment>
<proteinExistence type="predicted"/>
<name>A8P1Y9_COPC7</name>
<feature type="region of interest" description="Disordered" evidence="1">
    <location>
        <begin position="54"/>
        <end position="96"/>
    </location>
</feature>
<feature type="region of interest" description="Disordered" evidence="1">
    <location>
        <begin position="140"/>
        <end position="160"/>
    </location>
</feature>
<keyword evidence="2" id="KW-0732">Signal</keyword>
<evidence type="ECO:0000313" key="3">
    <source>
        <dbReference type="EMBL" id="EAU83570.1"/>
    </source>
</evidence>
<dbReference type="AlphaFoldDB" id="A8P1Y9"/>
<feature type="signal peptide" evidence="2">
    <location>
        <begin position="1"/>
        <end position="22"/>
    </location>
</feature>
<protein>
    <submittedName>
        <fullName evidence="3">Uncharacterized protein</fullName>
    </submittedName>
</protein>
<dbReference type="RefSeq" id="XP_001838202.1">
    <property type="nucleotide sequence ID" value="XM_001838150.1"/>
</dbReference>
<dbReference type="KEGG" id="cci:CC1G_07943"/>
<accession>A8P1Y9</accession>
<evidence type="ECO:0000256" key="2">
    <source>
        <dbReference type="SAM" id="SignalP"/>
    </source>
</evidence>
<dbReference type="InParanoid" id="A8P1Y9"/>
<organism evidence="3 4">
    <name type="scientific">Coprinopsis cinerea (strain Okayama-7 / 130 / ATCC MYA-4618 / FGSC 9003)</name>
    <name type="common">Inky cap fungus</name>
    <name type="synonym">Hormographiella aspergillata</name>
    <dbReference type="NCBI Taxonomy" id="240176"/>
    <lineage>
        <taxon>Eukaryota</taxon>
        <taxon>Fungi</taxon>
        <taxon>Dikarya</taxon>
        <taxon>Basidiomycota</taxon>
        <taxon>Agaricomycotina</taxon>
        <taxon>Agaricomycetes</taxon>
        <taxon>Agaricomycetidae</taxon>
        <taxon>Agaricales</taxon>
        <taxon>Agaricineae</taxon>
        <taxon>Psathyrellaceae</taxon>
        <taxon>Coprinopsis</taxon>
    </lineage>
</organism>
<reference evidence="3 4" key="1">
    <citation type="journal article" date="2010" name="Proc. Natl. Acad. Sci. U.S.A.">
        <title>Insights into evolution of multicellular fungi from the assembled chromosomes of the mushroom Coprinopsis cinerea (Coprinus cinereus).</title>
        <authorList>
            <person name="Stajich J.E."/>
            <person name="Wilke S.K."/>
            <person name="Ahren D."/>
            <person name="Au C.H."/>
            <person name="Birren B.W."/>
            <person name="Borodovsky M."/>
            <person name="Burns C."/>
            <person name="Canback B."/>
            <person name="Casselton L.A."/>
            <person name="Cheng C.K."/>
            <person name="Deng J."/>
            <person name="Dietrich F.S."/>
            <person name="Fargo D.C."/>
            <person name="Farman M.L."/>
            <person name="Gathman A.C."/>
            <person name="Goldberg J."/>
            <person name="Guigo R."/>
            <person name="Hoegger P.J."/>
            <person name="Hooker J.B."/>
            <person name="Huggins A."/>
            <person name="James T.Y."/>
            <person name="Kamada T."/>
            <person name="Kilaru S."/>
            <person name="Kodira C."/>
            <person name="Kues U."/>
            <person name="Kupfer D."/>
            <person name="Kwan H.S."/>
            <person name="Lomsadze A."/>
            <person name="Li W."/>
            <person name="Lilly W.W."/>
            <person name="Ma L.J."/>
            <person name="Mackey A.J."/>
            <person name="Manning G."/>
            <person name="Martin F."/>
            <person name="Muraguchi H."/>
            <person name="Natvig D.O."/>
            <person name="Palmerini H."/>
            <person name="Ramesh M.A."/>
            <person name="Rehmeyer C.J."/>
            <person name="Roe B.A."/>
            <person name="Shenoy N."/>
            <person name="Stanke M."/>
            <person name="Ter-Hovhannisyan V."/>
            <person name="Tunlid A."/>
            <person name="Velagapudi R."/>
            <person name="Vision T.J."/>
            <person name="Zeng Q."/>
            <person name="Zolan M.E."/>
            <person name="Pukkila P.J."/>
        </authorList>
    </citation>
    <scope>NUCLEOTIDE SEQUENCE [LARGE SCALE GENOMIC DNA]</scope>
    <source>
        <strain evidence="4">Okayama-7 / 130 / ATCC MYA-4618 / FGSC 9003</strain>
    </source>
</reference>
<dbReference type="EMBL" id="AACS02000013">
    <property type="protein sequence ID" value="EAU83570.1"/>
    <property type="molecule type" value="Genomic_DNA"/>
</dbReference>
<dbReference type="VEuPathDB" id="FungiDB:CC1G_07943"/>
<keyword evidence="4" id="KW-1185">Reference proteome</keyword>
<feature type="compositionally biased region" description="Polar residues" evidence="1">
    <location>
        <begin position="76"/>
        <end position="93"/>
    </location>
</feature>
<evidence type="ECO:0000256" key="1">
    <source>
        <dbReference type="SAM" id="MobiDB-lite"/>
    </source>
</evidence>
<sequence>MKASKLGYAALILLVSAPQVFVYGTRGPTSKRLGHRNYQPPMPGASLPSTLIESVPPHKSEPSETRGPGRIILPSVTASRNPPATPSIDSTPSVEAPAMGDVLEDTSLDAVPFAQEQPSRASHPIVTGSAASDAYVDLDEEGEDDQAGGQSSESGGGRPFRRGESWHRLVFVASVLGVLQQSWHLGWDSV</sequence>
<feature type="chain" id="PRO_5002727531" evidence="2">
    <location>
        <begin position="23"/>
        <end position="190"/>
    </location>
</feature>
<evidence type="ECO:0000313" key="4">
    <source>
        <dbReference type="Proteomes" id="UP000001861"/>
    </source>
</evidence>
<dbReference type="Proteomes" id="UP000001861">
    <property type="component" value="Unassembled WGS sequence"/>
</dbReference>
<gene>
    <name evidence="3" type="ORF">CC1G_07943</name>
</gene>